<name>A0A0L0SIL2_ALLM3</name>
<organism evidence="1 2">
    <name type="scientific">Allomyces macrogynus (strain ATCC 38327)</name>
    <name type="common">Allomyces javanicus var. macrogynus</name>
    <dbReference type="NCBI Taxonomy" id="578462"/>
    <lineage>
        <taxon>Eukaryota</taxon>
        <taxon>Fungi</taxon>
        <taxon>Fungi incertae sedis</taxon>
        <taxon>Blastocladiomycota</taxon>
        <taxon>Blastocladiomycetes</taxon>
        <taxon>Blastocladiales</taxon>
        <taxon>Blastocladiaceae</taxon>
        <taxon>Allomyces</taxon>
    </lineage>
</organism>
<accession>A0A0L0SIL2</accession>
<protein>
    <submittedName>
        <fullName evidence="1">Uncharacterized protein</fullName>
    </submittedName>
</protein>
<reference evidence="2" key="2">
    <citation type="submission" date="2009-11" db="EMBL/GenBank/DDBJ databases">
        <title>The Genome Sequence of Allomyces macrogynus strain ATCC 38327.</title>
        <authorList>
            <consortium name="The Broad Institute Genome Sequencing Platform"/>
            <person name="Russ C."/>
            <person name="Cuomo C."/>
            <person name="Shea T."/>
            <person name="Young S.K."/>
            <person name="Zeng Q."/>
            <person name="Koehrsen M."/>
            <person name="Haas B."/>
            <person name="Borodovsky M."/>
            <person name="Guigo R."/>
            <person name="Alvarado L."/>
            <person name="Berlin A."/>
            <person name="Borenstein D."/>
            <person name="Chen Z."/>
            <person name="Engels R."/>
            <person name="Freedman E."/>
            <person name="Gellesch M."/>
            <person name="Goldberg J."/>
            <person name="Griggs A."/>
            <person name="Gujja S."/>
            <person name="Heiman D."/>
            <person name="Hepburn T."/>
            <person name="Howarth C."/>
            <person name="Jen D."/>
            <person name="Larson L."/>
            <person name="Lewis B."/>
            <person name="Mehta T."/>
            <person name="Park D."/>
            <person name="Pearson M."/>
            <person name="Roberts A."/>
            <person name="Saif S."/>
            <person name="Shenoy N."/>
            <person name="Sisk P."/>
            <person name="Stolte C."/>
            <person name="Sykes S."/>
            <person name="Walk T."/>
            <person name="White J."/>
            <person name="Yandava C."/>
            <person name="Burger G."/>
            <person name="Gray M.W."/>
            <person name="Holland P.W.H."/>
            <person name="King N."/>
            <person name="Lang F.B.F."/>
            <person name="Roger A.J."/>
            <person name="Ruiz-Trillo I."/>
            <person name="Lander E."/>
            <person name="Nusbaum C."/>
        </authorList>
    </citation>
    <scope>NUCLEOTIDE SEQUENCE [LARGE SCALE GENOMIC DNA]</scope>
    <source>
        <strain evidence="2">ATCC 38327</strain>
    </source>
</reference>
<dbReference type="AlphaFoldDB" id="A0A0L0SIL2"/>
<dbReference type="OrthoDB" id="26679at2759"/>
<dbReference type="EMBL" id="GG745339">
    <property type="protein sequence ID" value="KNE62180.1"/>
    <property type="molecule type" value="Genomic_DNA"/>
</dbReference>
<sequence length="405" mass="42980">MGAASSSPLAAPPPTVSLTVDEGTHLTALITAGRLKSAADLRSLLPAPPPTTNGVPVLDLRVLVDAAIEHAIAALHHAIPPKRRASAPPPDLTTTITATMAHTDLLFDDRAQWTTWLPALEEANDAEFARARAAAIIAIWLPIYRTCAAIVSPPVSDPDPTDPATALVFHPTHCAPQPLKTLPTALVDFLSLHPTAIPPPSTVLRLYAARPYLLSSSIKLASVARRVLRDDRTQRLLLPHLDLGHPPVARPLLTPSLVLALSATGAVPSSAWHCAYASPRDGLAWSALTRGLYAATCAAPHAAATVILVRDTLGSVFGGTVAAAPLRLAPTWAIQAVEVWVVDDPAYTRDPDAEVVPSNGKKSVLEQYPELMELFKMAGRKMYSKDVMHEPAPLVFGDDEGEPAE</sequence>
<gene>
    <name evidence="1" type="ORF">AMAG_18820</name>
</gene>
<evidence type="ECO:0000313" key="2">
    <source>
        <dbReference type="Proteomes" id="UP000054350"/>
    </source>
</evidence>
<keyword evidence="2" id="KW-1185">Reference proteome</keyword>
<dbReference type="VEuPathDB" id="FungiDB:AMAG_18820"/>
<reference evidence="1 2" key="1">
    <citation type="submission" date="2009-11" db="EMBL/GenBank/DDBJ databases">
        <title>Annotation of Allomyces macrogynus ATCC 38327.</title>
        <authorList>
            <consortium name="The Broad Institute Genome Sequencing Platform"/>
            <person name="Russ C."/>
            <person name="Cuomo C."/>
            <person name="Burger G."/>
            <person name="Gray M.W."/>
            <person name="Holland P.W.H."/>
            <person name="King N."/>
            <person name="Lang F.B.F."/>
            <person name="Roger A.J."/>
            <person name="Ruiz-Trillo I."/>
            <person name="Young S.K."/>
            <person name="Zeng Q."/>
            <person name="Gargeya S."/>
            <person name="Fitzgerald M."/>
            <person name="Haas B."/>
            <person name="Abouelleil A."/>
            <person name="Alvarado L."/>
            <person name="Arachchi H.M."/>
            <person name="Berlin A."/>
            <person name="Chapman S.B."/>
            <person name="Gearin G."/>
            <person name="Goldberg J."/>
            <person name="Griggs A."/>
            <person name="Gujja S."/>
            <person name="Hansen M."/>
            <person name="Heiman D."/>
            <person name="Howarth C."/>
            <person name="Larimer J."/>
            <person name="Lui A."/>
            <person name="MacDonald P.J.P."/>
            <person name="McCowen C."/>
            <person name="Montmayeur A."/>
            <person name="Murphy C."/>
            <person name="Neiman D."/>
            <person name="Pearson M."/>
            <person name="Priest M."/>
            <person name="Roberts A."/>
            <person name="Saif S."/>
            <person name="Shea T."/>
            <person name="Sisk P."/>
            <person name="Stolte C."/>
            <person name="Sykes S."/>
            <person name="Wortman J."/>
            <person name="Nusbaum C."/>
            <person name="Birren B."/>
        </authorList>
    </citation>
    <scope>NUCLEOTIDE SEQUENCE [LARGE SCALE GENOMIC DNA]</scope>
    <source>
        <strain evidence="1 2">ATCC 38327</strain>
    </source>
</reference>
<evidence type="ECO:0000313" key="1">
    <source>
        <dbReference type="EMBL" id="KNE62180.1"/>
    </source>
</evidence>
<proteinExistence type="predicted"/>
<dbReference type="Proteomes" id="UP000054350">
    <property type="component" value="Unassembled WGS sequence"/>
</dbReference>